<keyword evidence="10" id="KW-0256">Endoplasmic reticulum</keyword>
<dbReference type="CDD" id="cd02248">
    <property type="entry name" value="Peptidase_C1A"/>
    <property type="match status" value="1"/>
</dbReference>
<evidence type="ECO:0000313" key="18">
    <source>
        <dbReference type="EMBL" id="KAK4883583.1"/>
    </source>
</evidence>
<dbReference type="Proteomes" id="UP001353858">
    <property type="component" value="Unassembled WGS sequence"/>
</dbReference>
<feature type="domain" description="Cathepsin propeptide inhibitor" evidence="17">
    <location>
        <begin position="295"/>
        <end position="355"/>
    </location>
</feature>
<keyword evidence="11" id="KW-0931">ER-Golgi transport</keyword>
<dbReference type="InterPro" id="IPR039417">
    <property type="entry name" value="Peptidase_C1A_papain-like"/>
</dbReference>
<dbReference type="InterPro" id="IPR000668">
    <property type="entry name" value="Peptidase_C1A_C"/>
</dbReference>
<evidence type="ECO:0000256" key="12">
    <source>
        <dbReference type="ARBA" id="ARBA00023034"/>
    </source>
</evidence>
<dbReference type="GO" id="GO:1990070">
    <property type="term" value="C:TRAPPI protein complex"/>
    <property type="evidence" value="ECO:0007669"/>
    <property type="project" value="TreeGrafter"/>
</dbReference>
<feature type="domain" description="Peptidase C1A papain C-terminal" evidence="16">
    <location>
        <begin position="387"/>
        <end position="606"/>
    </location>
</feature>
<dbReference type="Gene3D" id="3.90.70.10">
    <property type="entry name" value="Cysteine proteinases"/>
    <property type="match status" value="1"/>
</dbReference>
<dbReference type="CDD" id="cd14943">
    <property type="entry name" value="TRAPPC5_Trs31"/>
    <property type="match status" value="1"/>
</dbReference>
<evidence type="ECO:0000259" key="16">
    <source>
        <dbReference type="SMART" id="SM00645"/>
    </source>
</evidence>
<dbReference type="InterPro" id="IPR016696">
    <property type="entry name" value="TRAPP-I_su5"/>
</dbReference>
<feature type="transmembrane region" description="Helical" evidence="15">
    <location>
        <begin position="167"/>
        <end position="187"/>
    </location>
</feature>
<keyword evidence="7" id="KW-0645">Protease</keyword>
<evidence type="ECO:0000256" key="10">
    <source>
        <dbReference type="ARBA" id="ARBA00022824"/>
    </source>
</evidence>
<dbReference type="InterPro" id="IPR007194">
    <property type="entry name" value="TRAPP_component"/>
</dbReference>
<dbReference type="SMART" id="SM00645">
    <property type="entry name" value="Pept_C1"/>
    <property type="match status" value="1"/>
</dbReference>
<dbReference type="FunFam" id="3.90.70.10:FF:000006">
    <property type="entry name" value="Cathepsin S"/>
    <property type="match status" value="1"/>
</dbReference>
<name>A0AAN7PEK9_9COLE</name>
<protein>
    <recommendedName>
        <fullName evidence="14">Trafficking protein particle complex subunit 5</fullName>
    </recommendedName>
</protein>
<dbReference type="PROSITE" id="PS00639">
    <property type="entry name" value="THIOL_PROTEASE_HIS"/>
    <property type="match status" value="1"/>
</dbReference>
<evidence type="ECO:0000256" key="15">
    <source>
        <dbReference type="SAM" id="Phobius"/>
    </source>
</evidence>
<feature type="transmembrane region" description="Helical" evidence="15">
    <location>
        <begin position="134"/>
        <end position="155"/>
    </location>
</feature>
<evidence type="ECO:0000256" key="11">
    <source>
        <dbReference type="ARBA" id="ARBA00022892"/>
    </source>
</evidence>
<accession>A0AAN7PEK9</accession>
<keyword evidence="8" id="KW-0378">Hydrolase</keyword>
<dbReference type="InterPro" id="IPR025660">
    <property type="entry name" value="Pept_his_AS"/>
</dbReference>
<dbReference type="GO" id="GO:0005783">
    <property type="term" value="C:endoplasmic reticulum"/>
    <property type="evidence" value="ECO:0007669"/>
    <property type="project" value="UniProtKB-SubCell"/>
</dbReference>
<dbReference type="SUPFAM" id="SSF54001">
    <property type="entry name" value="Cysteine proteinases"/>
    <property type="match status" value="1"/>
</dbReference>
<dbReference type="Pfam" id="PF04051">
    <property type="entry name" value="TRAPP"/>
    <property type="match status" value="1"/>
</dbReference>
<evidence type="ECO:0000256" key="1">
    <source>
        <dbReference type="ARBA" id="ARBA00002910"/>
    </source>
</evidence>
<dbReference type="GO" id="GO:0006508">
    <property type="term" value="P:proteolysis"/>
    <property type="evidence" value="ECO:0007669"/>
    <property type="project" value="UniProtKB-KW"/>
</dbReference>
<dbReference type="FunFam" id="3.30.1380.20:FF:000005">
    <property type="entry name" value="Trafficking protein particle complex subunit 5"/>
    <property type="match status" value="1"/>
</dbReference>
<comment type="function">
    <text evidence="1">May play a role in vesicular transport from endoplasmic reticulum to Golgi.</text>
</comment>
<evidence type="ECO:0000256" key="3">
    <source>
        <dbReference type="ARBA" id="ARBA00004240"/>
    </source>
</evidence>
<dbReference type="PRINTS" id="PR00705">
    <property type="entry name" value="PAPAIN"/>
</dbReference>
<keyword evidence="12" id="KW-0333">Golgi apparatus</keyword>
<evidence type="ECO:0000256" key="6">
    <source>
        <dbReference type="ARBA" id="ARBA00022448"/>
    </source>
</evidence>
<dbReference type="InterPro" id="IPR038765">
    <property type="entry name" value="Papain-like_cys_pep_sf"/>
</dbReference>
<gene>
    <name evidence="18" type="ORF">RN001_006902</name>
</gene>
<evidence type="ECO:0000256" key="8">
    <source>
        <dbReference type="ARBA" id="ARBA00022801"/>
    </source>
</evidence>
<evidence type="ECO:0000313" key="19">
    <source>
        <dbReference type="Proteomes" id="UP001353858"/>
    </source>
</evidence>
<dbReference type="SMART" id="SM00848">
    <property type="entry name" value="Inhibitor_I29"/>
    <property type="match status" value="1"/>
</dbReference>
<dbReference type="EMBL" id="JARPUR010000002">
    <property type="protein sequence ID" value="KAK4883583.1"/>
    <property type="molecule type" value="Genomic_DNA"/>
</dbReference>
<evidence type="ECO:0000256" key="4">
    <source>
        <dbReference type="ARBA" id="ARBA00006218"/>
    </source>
</evidence>
<dbReference type="InterPro" id="IPR000169">
    <property type="entry name" value="Pept_cys_AS"/>
</dbReference>
<dbReference type="Pfam" id="PF00112">
    <property type="entry name" value="Peptidase_C1"/>
    <property type="match status" value="1"/>
</dbReference>
<dbReference type="Pfam" id="PF08246">
    <property type="entry name" value="Inhibitor_I29"/>
    <property type="match status" value="1"/>
</dbReference>
<dbReference type="GO" id="GO:0006888">
    <property type="term" value="P:endoplasmic reticulum to Golgi vesicle-mediated transport"/>
    <property type="evidence" value="ECO:0007669"/>
    <property type="project" value="TreeGrafter"/>
</dbReference>
<keyword evidence="15" id="KW-1133">Transmembrane helix</keyword>
<evidence type="ECO:0000256" key="2">
    <source>
        <dbReference type="ARBA" id="ARBA00004222"/>
    </source>
</evidence>
<reference evidence="19" key="1">
    <citation type="submission" date="2023-01" db="EMBL/GenBank/DDBJ databases">
        <title>Key to firefly adult light organ development and bioluminescence: homeobox transcription factors regulate luciferase expression and transportation to peroxisome.</title>
        <authorList>
            <person name="Fu X."/>
        </authorList>
    </citation>
    <scope>NUCLEOTIDE SEQUENCE [LARGE SCALE GENOMIC DNA]</scope>
</reference>
<dbReference type="GO" id="GO:1990072">
    <property type="term" value="C:TRAPPIII protein complex"/>
    <property type="evidence" value="ECO:0007669"/>
    <property type="project" value="TreeGrafter"/>
</dbReference>
<dbReference type="PANTHER" id="PTHR20902:SF0">
    <property type="entry name" value="TRAFFICKING PROTEIN PARTICLE COMPLEX SUBUNIT 5"/>
    <property type="match status" value="1"/>
</dbReference>
<comment type="similarity">
    <text evidence="4">Belongs to the TRAPP small subunits family. BET3 subfamily.</text>
</comment>
<evidence type="ECO:0000256" key="14">
    <source>
        <dbReference type="ARBA" id="ARBA00068379"/>
    </source>
</evidence>
<proteinExistence type="inferred from homology"/>
<keyword evidence="19" id="KW-1185">Reference proteome</keyword>
<keyword evidence="6" id="KW-0813">Transport</keyword>
<dbReference type="PROSITE" id="PS00139">
    <property type="entry name" value="THIOL_PROTEASE_CYS"/>
    <property type="match status" value="1"/>
</dbReference>
<comment type="subcellular location">
    <subcellularLocation>
        <location evidence="3">Endoplasmic reticulum</location>
    </subcellularLocation>
    <subcellularLocation>
        <location evidence="2">Golgi apparatus</location>
        <location evidence="2">cis-Golgi network</location>
    </subcellularLocation>
</comment>
<dbReference type="GO" id="GO:0008234">
    <property type="term" value="F:cysteine-type peptidase activity"/>
    <property type="evidence" value="ECO:0007669"/>
    <property type="project" value="UniProtKB-KW"/>
</dbReference>
<dbReference type="AlphaFoldDB" id="A0AAN7PEK9"/>
<dbReference type="InterPro" id="IPR013201">
    <property type="entry name" value="Prot_inhib_I29"/>
</dbReference>
<evidence type="ECO:0000256" key="9">
    <source>
        <dbReference type="ARBA" id="ARBA00022807"/>
    </source>
</evidence>
<evidence type="ECO:0000256" key="5">
    <source>
        <dbReference type="ARBA" id="ARBA00008455"/>
    </source>
</evidence>
<keyword evidence="13" id="KW-0865">Zymogen</keyword>
<comment type="similarity">
    <text evidence="5">Belongs to the peptidase C1 family.</text>
</comment>
<evidence type="ECO:0000259" key="17">
    <source>
        <dbReference type="SMART" id="SM00848"/>
    </source>
</evidence>
<dbReference type="GO" id="GO:1990071">
    <property type="term" value="C:TRAPPII protein complex"/>
    <property type="evidence" value="ECO:0007669"/>
    <property type="project" value="TreeGrafter"/>
</dbReference>
<dbReference type="PANTHER" id="PTHR20902">
    <property type="entry name" value="41-2 PROTEIN ANTIGEN-RELATED"/>
    <property type="match status" value="1"/>
</dbReference>
<dbReference type="Gene3D" id="3.30.1380.20">
    <property type="entry name" value="Trafficking protein particle complex subunit 3"/>
    <property type="match status" value="1"/>
</dbReference>
<organism evidence="18 19">
    <name type="scientific">Aquatica leii</name>
    <dbReference type="NCBI Taxonomy" id="1421715"/>
    <lineage>
        <taxon>Eukaryota</taxon>
        <taxon>Metazoa</taxon>
        <taxon>Ecdysozoa</taxon>
        <taxon>Arthropoda</taxon>
        <taxon>Hexapoda</taxon>
        <taxon>Insecta</taxon>
        <taxon>Pterygota</taxon>
        <taxon>Neoptera</taxon>
        <taxon>Endopterygota</taxon>
        <taxon>Coleoptera</taxon>
        <taxon>Polyphaga</taxon>
        <taxon>Elateriformia</taxon>
        <taxon>Elateroidea</taxon>
        <taxon>Lampyridae</taxon>
        <taxon>Luciolinae</taxon>
        <taxon>Aquatica</taxon>
    </lineage>
</organism>
<keyword evidence="9" id="KW-0788">Thiol protease</keyword>
<keyword evidence="15" id="KW-0812">Transmembrane</keyword>
<sequence length="607" mass="68507">MSLTNRNRTSILDKPLSRGKGEISLSCFALLFSEIVQYCQNKSHTVPELQTKLHDLGRNVGVKLIDLYFVRERNGKREIKLLNILLFVKSTLWKSLFGREADKLEHSNDDENTYYLMEKDPLVNKFISVPRDKGSLNCAIFIAGIIEAILTGTGFPAKVTAHWHKGTTYMVILLLLITVILSCQTGAGEEKRSTKRIIYPRQTQVSFSSINEKSTSQPSSQFFHTEGSYFQNAHFPQIKLESTPNVQIQENIVRFHTTPQIIRTVVTKHHSFPTKGLVSFKNAATNVEQILEYEWSTFKQTFNKTYLTHEEEKYRREIFIENRNKVSKFNQEYGTGMHSFVQKLNGFADLLNHEFNSKLNGFNNTNKDVPAPERKASAFIKSANVGLPYSVDWREIGAVTGVRNQGTCGACYAFAAIAAIEAHVCYKTGVRYTLSPQNLIDCTITAPFENSGCDGGALEPTYDYIVNVGINTEKDYAYEGTVSKCKFNKDVSIDKVKDYISIDEGDEETMEYVLNNFGPITVGIDATHESFRFYGGGIYYEPKCQSTIENLNHAVLLVGYGEQTDGQKYWLIRNSYGSSWGEDGYGRISRNTSNHCGIATYAVYPVV</sequence>
<evidence type="ECO:0000256" key="13">
    <source>
        <dbReference type="ARBA" id="ARBA00023145"/>
    </source>
</evidence>
<dbReference type="SUPFAM" id="SSF111126">
    <property type="entry name" value="Ligand-binding domain in the NO signalling and Golgi transport"/>
    <property type="match status" value="1"/>
</dbReference>
<keyword evidence="15" id="KW-0472">Membrane</keyword>
<evidence type="ECO:0000256" key="7">
    <source>
        <dbReference type="ARBA" id="ARBA00022670"/>
    </source>
</evidence>
<comment type="caution">
    <text evidence="18">The sequence shown here is derived from an EMBL/GenBank/DDBJ whole genome shotgun (WGS) entry which is preliminary data.</text>
</comment>
<dbReference type="InterPro" id="IPR024096">
    <property type="entry name" value="NO_sig/Golgi_transp_ligand-bd"/>
</dbReference>